<dbReference type="InterPro" id="IPR046848">
    <property type="entry name" value="E_motif"/>
</dbReference>
<evidence type="ECO:0000256" key="1">
    <source>
        <dbReference type="ARBA" id="ARBA00022737"/>
    </source>
</evidence>
<dbReference type="GO" id="GO:0003723">
    <property type="term" value="F:RNA binding"/>
    <property type="evidence" value="ECO:0007669"/>
    <property type="project" value="InterPro"/>
</dbReference>
<sequence>MKREEFVPAIVLQSMLIDVCMKSACMSDAFEVLEEMRKRNVSCFFSRDCWTENCLIDFYSKCSLLDSAHQNFVRMWELDLNGLLELPFGLFDRMRKLGLPPNEHTIGIILVACRPRVGEQIHAYMVKTLLDQSLHSASALMEFFSKNNSFESAKLVFEKIEARNVVTWSSMISCCARNELGYEALELFYRMVNLQIKPNEYAFVAVIGACGLSPNKLDLGSDNRILNALVTMYARNGKMEELEKVFKNSSFMCYSGFIGSRFHGFALKLGCVTDVCVGNAFVNMYANCGNIDNAWLEFAGMPRDDTMPWFSFIHGYAHHGNVEKVLQLFDNIVESGSFKPNHATFIGALNPCSHVGYVKVAFEYFKIMESCYGIVSSMSHYACLVCSLHRGLLNCPEDSAYYVLLSNLLAECGERLDSERTRKMMEERGVKKDAGCSWIEIQTAQTIYQLLDELLVKMKDGGHSLDLSWATFES</sequence>
<evidence type="ECO:0000313" key="3">
    <source>
        <dbReference type="EMBL" id="KAJ4954275.1"/>
    </source>
</evidence>
<gene>
    <name evidence="3" type="ORF">NE237_011058</name>
</gene>
<keyword evidence="1" id="KW-0677">Repeat</keyword>
<dbReference type="FunFam" id="1.25.40.10:FF:000285">
    <property type="entry name" value="Pentatricopeptide repeat-containing protein, chloroplastic"/>
    <property type="match status" value="1"/>
</dbReference>
<dbReference type="Gene3D" id="1.25.40.10">
    <property type="entry name" value="Tetratricopeptide repeat domain"/>
    <property type="match status" value="3"/>
</dbReference>
<dbReference type="EMBL" id="JAMYWD010000011">
    <property type="protein sequence ID" value="KAJ4954275.1"/>
    <property type="molecule type" value="Genomic_DNA"/>
</dbReference>
<protein>
    <recommendedName>
        <fullName evidence="5">Pentatricopeptide repeat-containing protein</fullName>
    </recommendedName>
</protein>
<accession>A0A9Q0JXL0</accession>
<comment type="caution">
    <text evidence="3">The sequence shown here is derived from an EMBL/GenBank/DDBJ whole genome shotgun (WGS) entry which is preliminary data.</text>
</comment>
<proteinExistence type="predicted"/>
<dbReference type="GO" id="GO:0009451">
    <property type="term" value="P:RNA modification"/>
    <property type="evidence" value="ECO:0007669"/>
    <property type="project" value="InterPro"/>
</dbReference>
<dbReference type="Proteomes" id="UP001141806">
    <property type="component" value="Unassembled WGS sequence"/>
</dbReference>
<dbReference type="PROSITE" id="PS51375">
    <property type="entry name" value="PPR"/>
    <property type="match status" value="2"/>
</dbReference>
<name>A0A9Q0JXL0_9MAGN</name>
<dbReference type="Pfam" id="PF20431">
    <property type="entry name" value="E_motif"/>
    <property type="match status" value="1"/>
</dbReference>
<keyword evidence="4" id="KW-1185">Reference proteome</keyword>
<dbReference type="InterPro" id="IPR002885">
    <property type="entry name" value="PPR_rpt"/>
</dbReference>
<evidence type="ECO:0000256" key="2">
    <source>
        <dbReference type="PROSITE-ProRule" id="PRU00708"/>
    </source>
</evidence>
<dbReference type="InterPro" id="IPR046960">
    <property type="entry name" value="PPR_At4g14850-like_plant"/>
</dbReference>
<dbReference type="NCBIfam" id="TIGR00756">
    <property type="entry name" value="PPR"/>
    <property type="match status" value="3"/>
</dbReference>
<organism evidence="3 4">
    <name type="scientific">Protea cynaroides</name>
    <dbReference type="NCBI Taxonomy" id="273540"/>
    <lineage>
        <taxon>Eukaryota</taxon>
        <taxon>Viridiplantae</taxon>
        <taxon>Streptophyta</taxon>
        <taxon>Embryophyta</taxon>
        <taxon>Tracheophyta</taxon>
        <taxon>Spermatophyta</taxon>
        <taxon>Magnoliopsida</taxon>
        <taxon>Proteales</taxon>
        <taxon>Proteaceae</taxon>
        <taxon>Protea</taxon>
    </lineage>
</organism>
<evidence type="ECO:0000313" key="4">
    <source>
        <dbReference type="Proteomes" id="UP001141806"/>
    </source>
</evidence>
<evidence type="ECO:0008006" key="5">
    <source>
        <dbReference type="Google" id="ProtNLM"/>
    </source>
</evidence>
<dbReference type="AlphaFoldDB" id="A0A9Q0JXL0"/>
<dbReference type="OrthoDB" id="185373at2759"/>
<feature type="repeat" description="PPR" evidence="2">
    <location>
        <begin position="164"/>
        <end position="198"/>
    </location>
</feature>
<dbReference type="PANTHER" id="PTHR47926">
    <property type="entry name" value="PENTATRICOPEPTIDE REPEAT-CONTAINING PROTEIN"/>
    <property type="match status" value="1"/>
</dbReference>
<dbReference type="Pfam" id="PF01535">
    <property type="entry name" value="PPR"/>
    <property type="match status" value="3"/>
</dbReference>
<reference evidence="3" key="1">
    <citation type="journal article" date="2023" name="Plant J.">
        <title>The genome of the king protea, Protea cynaroides.</title>
        <authorList>
            <person name="Chang J."/>
            <person name="Duong T.A."/>
            <person name="Schoeman C."/>
            <person name="Ma X."/>
            <person name="Roodt D."/>
            <person name="Barker N."/>
            <person name="Li Z."/>
            <person name="Van de Peer Y."/>
            <person name="Mizrachi E."/>
        </authorList>
    </citation>
    <scope>NUCLEOTIDE SEQUENCE</scope>
    <source>
        <tissue evidence="3">Young leaves</tissue>
    </source>
</reference>
<dbReference type="InterPro" id="IPR011990">
    <property type="entry name" value="TPR-like_helical_dom_sf"/>
</dbReference>
<feature type="repeat" description="PPR" evidence="2">
    <location>
        <begin position="305"/>
        <end position="339"/>
    </location>
</feature>
<dbReference type="PANTHER" id="PTHR47926:SF364">
    <property type="entry name" value="PENTATRICOPEPTIDE REPEAT-CONTAINING PROTEIN"/>
    <property type="match status" value="1"/>
</dbReference>
<dbReference type="Pfam" id="PF13041">
    <property type="entry name" value="PPR_2"/>
    <property type="match status" value="1"/>
</dbReference>